<proteinExistence type="predicted"/>
<evidence type="ECO:0000313" key="2">
    <source>
        <dbReference type="Proteomes" id="UP000258309"/>
    </source>
</evidence>
<dbReference type="OrthoDB" id="4347at2759"/>
<feature type="non-terminal residue" evidence="1">
    <location>
        <position position="1"/>
    </location>
</feature>
<dbReference type="PANTHER" id="PTHR28110">
    <property type="entry name" value="TRANSMEMBRANE PROTEIN"/>
    <property type="match status" value="1"/>
</dbReference>
<reference evidence="1 2" key="1">
    <citation type="submission" date="2018-05" db="EMBL/GenBank/DDBJ databases">
        <title>Draft genome sequence of Scytalidium lignicola DSM 105466, a ubiquitous saprotrophic fungus.</title>
        <authorList>
            <person name="Buettner E."/>
            <person name="Gebauer A.M."/>
            <person name="Hofrichter M."/>
            <person name="Liers C."/>
            <person name="Kellner H."/>
        </authorList>
    </citation>
    <scope>NUCLEOTIDE SEQUENCE [LARGE SCALE GENOMIC DNA]</scope>
    <source>
        <strain evidence="1 2">DSM 105466</strain>
    </source>
</reference>
<dbReference type="OMA" id="VCCHAIF"/>
<dbReference type="Proteomes" id="UP000258309">
    <property type="component" value="Unassembled WGS sequence"/>
</dbReference>
<keyword evidence="2" id="KW-1185">Reference proteome</keyword>
<accession>A0A3E2HC29</accession>
<dbReference type="AlphaFoldDB" id="A0A3E2HC29"/>
<evidence type="ECO:0000313" key="1">
    <source>
        <dbReference type="EMBL" id="RFU30955.1"/>
    </source>
</evidence>
<organism evidence="1 2">
    <name type="scientific">Scytalidium lignicola</name>
    <name type="common">Hyphomycete</name>
    <dbReference type="NCBI Taxonomy" id="5539"/>
    <lineage>
        <taxon>Eukaryota</taxon>
        <taxon>Fungi</taxon>
        <taxon>Dikarya</taxon>
        <taxon>Ascomycota</taxon>
        <taxon>Pezizomycotina</taxon>
        <taxon>Leotiomycetes</taxon>
        <taxon>Leotiomycetes incertae sedis</taxon>
        <taxon>Scytalidium</taxon>
    </lineage>
</organism>
<dbReference type="EMBL" id="NCSJ02000087">
    <property type="protein sequence ID" value="RFU30955.1"/>
    <property type="molecule type" value="Genomic_DNA"/>
</dbReference>
<gene>
    <name evidence="1" type="ORF">B7463_g5383</name>
</gene>
<comment type="caution">
    <text evidence="1">The sequence shown here is derived from an EMBL/GenBank/DDBJ whole genome shotgun (WGS) entry which is preliminary data.</text>
</comment>
<feature type="non-terminal residue" evidence="1">
    <location>
        <position position="284"/>
    </location>
</feature>
<dbReference type="PANTHER" id="PTHR28110:SF1">
    <property type="entry name" value="TRANSMEMBRANE PROTEIN"/>
    <property type="match status" value="1"/>
</dbReference>
<protein>
    <recommendedName>
        <fullName evidence="3">DUF218 domain-containing protein</fullName>
    </recommendedName>
</protein>
<sequence length="284" mass="33106">MDISSLKSANHAIIICCHAIYLGGSTRGLDEAEWLLASFQRGETSTFISHIQAGLRLLVEDLEKNVLIFSGSRTRSETQKSEAESYLDLCRDNEFWDIEPVGTSNLDKDLVDSRVLIEDQALDSFGNVVFSVLKFWKFCNHWPEHITIISHEFKRDRFMELHLRAFRWPKVKANFLGINPSYMNKDARDWDPKRTEEVRKGELERGYHAWVEDLWGIGEKLKEKRKQRNPWRVTQEFFLSSHDRERSGVITSFNDYGDGYTEEALHDVKQPWEYLFADPEAAVV</sequence>
<dbReference type="GO" id="GO:0005737">
    <property type="term" value="C:cytoplasm"/>
    <property type="evidence" value="ECO:0007669"/>
    <property type="project" value="TreeGrafter"/>
</dbReference>
<name>A0A3E2HC29_SCYLI</name>
<dbReference type="InterPro" id="IPR055323">
    <property type="entry name" value="C57A10.07/YOR238W"/>
</dbReference>
<evidence type="ECO:0008006" key="3">
    <source>
        <dbReference type="Google" id="ProtNLM"/>
    </source>
</evidence>